<evidence type="ECO:0000313" key="11">
    <source>
        <dbReference type="Proteomes" id="UP000029861"/>
    </source>
</evidence>
<keyword evidence="5 7" id="KW-0547">Nucleotide-binding</keyword>
<feature type="binding site" evidence="7">
    <location>
        <position position="11"/>
    </location>
    <ligand>
        <name>a divalent metal cation</name>
        <dbReference type="ChEBI" id="CHEBI:60240"/>
    </ligand>
</feature>
<evidence type="ECO:0000256" key="7">
    <source>
        <dbReference type="HAMAP-Rule" id="MF_00060"/>
    </source>
</evidence>
<reference evidence="10 11" key="1">
    <citation type="journal article" date="2014" name="Genome Announc.">
        <title>Draft genome sequences of eight enterohepatic helicobacter species isolated from both laboratory and wild rodents.</title>
        <authorList>
            <person name="Sheh A."/>
            <person name="Shen Z."/>
            <person name="Fox J.G."/>
        </authorList>
    </citation>
    <scope>NUCLEOTIDE SEQUENCE [LARGE SCALE GENOMIC DNA]</scope>
    <source>
        <strain evidence="10 11">ATCC 49310</strain>
    </source>
</reference>
<dbReference type="PANTHER" id="PTHR30457:SF12">
    <property type="entry name" value="5'_3'-NUCLEOTIDASE SURE"/>
    <property type="match status" value="1"/>
</dbReference>
<dbReference type="GO" id="GO:0008254">
    <property type="term" value="F:3'-nucleotidase activity"/>
    <property type="evidence" value="ECO:0007669"/>
    <property type="project" value="TreeGrafter"/>
</dbReference>
<comment type="catalytic activity">
    <reaction evidence="1 7">
        <text>a ribonucleoside 5'-phosphate + H2O = a ribonucleoside + phosphate</text>
        <dbReference type="Rhea" id="RHEA:12484"/>
        <dbReference type="ChEBI" id="CHEBI:15377"/>
        <dbReference type="ChEBI" id="CHEBI:18254"/>
        <dbReference type="ChEBI" id="CHEBI:43474"/>
        <dbReference type="ChEBI" id="CHEBI:58043"/>
        <dbReference type="EC" id="3.1.3.5"/>
    </reaction>
</comment>
<evidence type="ECO:0000256" key="1">
    <source>
        <dbReference type="ARBA" id="ARBA00000815"/>
    </source>
</evidence>
<evidence type="ECO:0000313" key="9">
    <source>
        <dbReference type="EMBL" id="GAB0172161.1"/>
    </source>
</evidence>
<keyword evidence="6 7" id="KW-0378">Hydrolase</keyword>
<dbReference type="Pfam" id="PF01975">
    <property type="entry name" value="SurE"/>
    <property type="match status" value="1"/>
</dbReference>
<dbReference type="GO" id="GO:0005737">
    <property type="term" value="C:cytoplasm"/>
    <property type="evidence" value="ECO:0007669"/>
    <property type="project" value="UniProtKB-SubCell"/>
</dbReference>
<dbReference type="InterPro" id="IPR036523">
    <property type="entry name" value="SurE-like_sf"/>
</dbReference>
<evidence type="ECO:0000313" key="12">
    <source>
        <dbReference type="Proteomes" id="UP001562457"/>
    </source>
</evidence>
<comment type="cofactor">
    <cofactor evidence="7">
        <name>a divalent metal cation</name>
        <dbReference type="ChEBI" id="CHEBI:60240"/>
    </cofactor>
    <text evidence="7">Binds 1 divalent metal cation per subunit.</text>
</comment>
<dbReference type="GO" id="GO:0000166">
    <property type="term" value="F:nucleotide binding"/>
    <property type="evidence" value="ECO:0007669"/>
    <property type="project" value="UniProtKB-KW"/>
</dbReference>
<comment type="function">
    <text evidence="7">Nucleotidase that shows phosphatase activity on nucleoside 5'-monophosphates.</text>
</comment>
<evidence type="ECO:0000256" key="4">
    <source>
        <dbReference type="ARBA" id="ARBA00022723"/>
    </source>
</evidence>
<proteinExistence type="inferred from homology"/>
<dbReference type="HAMAP" id="MF_00060">
    <property type="entry name" value="SurE"/>
    <property type="match status" value="1"/>
</dbReference>
<gene>
    <name evidence="7 10" type="primary">surE</name>
    <name evidence="10" type="ORF">LS80_001800</name>
    <name evidence="9" type="ORF">NHP164001_01740</name>
</gene>
<dbReference type="InterPro" id="IPR002828">
    <property type="entry name" value="SurE-like_Pase/nucleotidase"/>
</dbReference>
<dbReference type="GO" id="GO:0004309">
    <property type="term" value="F:exopolyphosphatase activity"/>
    <property type="evidence" value="ECO:0007669"/>
    <property type="project" value="TreeGrafter"/>
</dbReference>
<name>A0A4U8TGS7_9HELI</name>
<comment type="caution">
    <text evidence="10">The sequence shown here is derived from an EMBL/GenBank/DDBJ whole genome shotgun (WGS) entry which is preliminary data.</text>
</comment>
<evidence type="ECO:0000256" key="2">
    <source>
        <dbReference type="ARBA" id="ARBA00011062"/>
    </source>
</evidence>
<protein>
    <recommendedName>
        <fullName evidence="7">5'-nucleotidase SurE</fullName>
        <ecNumber evidence="7">3.1.3.5</ecNumber>
    </recommendedName>
    <alternativeName>
        <fullName evidence="7">Nucleoside 5'-monophosphate phosphohydrolase</fullName>
    </alternativeName>
</protein>
<dbReference type="Proteomes" id="UP001562457">
    <property type="component" value="Unassembled WGS sequence"/>
</dbReference>
<dbReference type="EMBL" id="BAAFHN010000002">
    <property type="protein sequence ID" value="GAB0172161.1"/>
    <property type="molecule type" value="Genomic_DNA"/>
</dbReference>
<evidence type="ECO:0000256" key="6">
    <source>
        <dbReference type="ARBA" id="ARBA00022801"/>
    </source>
</evidence>
<dbReference type="SUPFAM" id="SSF64167">
    <property type="entry name" value="SurE-like"/>
    <property type="match status" value="1"/>
</dbReference>
<reference evidence="10" key="2">
    <citation type="submission" date="2018-04" db="EMBL/GenBank/DDBJ databases">
        <authorList>
            <person name="Sheh A."/>
            <person name="Shen Z."/>
            <person name="Mannion A.J."/>
            <person name="Fox J.G."/>
        </authorList>
    </citation>
    <scope>NUCLEOTIDE SEQUENCE</scope>
    <source>
        <strain evidence="10">ATCC 49310</strain>
    </source>
</reference>
<feature type="binding site" evidence="7">
    <location>
        <position position="10"/>
    </location>
    <ligand>
        <name>a divalent metal cation</name>
        <dbReference type="ChEBI" id="CHEBI:60240"/>
    </ligand>
</feature>
<dbReference type="Gene3D" id="3.40.1210.10">
    <property type="entry name" value="Survival protein SurE-like phosphatase/nucleotidase"/>
    <property type="match status" value="1"/>
</dbReference>
<reference evidence="9 12" key="3">
    <citation type="submission" date="2024-06" db="EMBL/GenBank/DDBJ databases">
        <title>Draft genome sequence of Helicobacter trogontum NHP16-4001.</title>
        <authorList>
            <person name="Rimbara E."/>
            <person name="Suzuki M."/>
        </authorList>
    </citation>
    <scope>NUCLEOTIDE SEQUENCE [LARGE SCALE GENOMIC DNA]</scope>
    <source>
        <strain evidence="9 12">NHP16-4001</strain>
    </source>
</reference>
<organism evidence="10 11">
    <name type="scientific">Helicobacter trogontum</name>
    <dbReference type="NCBI Taxonomy" id="50960"/>
    <lineage>
        <taxon>Bacteria</taxon>
        <taxon>Pseudomonadati</taxon>
        <taxon>Campylobacterota</taxon>
        <taxon>Epsilonproteobacteria</taxon>
        <taxon>Campylobacterales</taxon>
        <taxon>Helicobacteraceae</taxon>
        <taxon>Helicobacter</taxon>
    </lineage>
</organism>
<keyword evidence="3 7" id="KW-0963">Cytoplasm</keyword>
<dbReference type="GO" id="GO:0008253">
    <property type="term" value="F:5'-nucleotidase activity"/>
    <property type="evidence" value="ECO:0007669"/>
    <property type="project" value="UniProtKB-UniRule"/>
</dbReference>
<dbReference type="RefSeq" id="WP_034321202.1">
    <property type="nucleotide sequence ID" value="NZ_BAAFHN010000002.1"/>
</dbReference>
<dbReference type="EMBL" id="JRPK02000004">
    <property type="protein sequence ID" value="TLD99175.1"/>
    <property type="molecule type" value="Genomic_DNA"/>
</dbReference>
<comment type="subcellular location">
    <subcellularLocation>
        <location evidence="7">Cytoplasm</location>
    </subcellularLocation>
</comment>
<keyword evidence="12" id="KW-1185">Reference proteome</keyword>
<dbReference type="EC" id="3.1.3.5" evidence="7"/>
<evidence type="ECO:0000256" key="3">
    <source>
        <dbReference type="ARBA" id="ARBA00022490"/>
    </source>
</evidence>
<evidence type="ECO:0000259" key="8">
    <source>
        <dbReference type="Pfam" id="PF01975"/>
    </source>
</evidence>
<dbReference type="AlphaFoldDB" id="A0A4U8TGS7"/>
<dbReference type="PANTHER" id="PTHR30457">
    <property type="entry name" value="5'-NUCLEOTIDASE SURE"/>
    <property type="match status" value="1"/>
</dbReference>
<evidence type="ECO:0000313" key="10">
    <source>
        <dbReference type="EMBL" id="TLD99175.1"/>
    </source>
</evidence>
<accession>A0A4U8TGS7</accession>
<feature type="binding site" evidence="7">
    <location>
        <position position="95"/>
    </location>
    <ligand>
        <name>a divalent metal cation</name>
        <dbReference type="ChEBI" id="CHEBI:60240"/>
    </ligand>
</feature>
<evidence type="ECO:0000256" key="5">
    <source>
        <dbReference type="ARBA" id="ARBA00022741"/>
    </source>
</evidence>
<keyword evidence="4 7" id="KW-0479">Metal-binding</keyword>
<comment type="similarity">
    <text evidence="2 7">Belongs to the SurE nucleotidase family.</text>
</comment>
<dbReference type="GO" id="GO:0046872">
    <property type="term" value="F:metal ion binding"/>
    <property type="evidence" value="ECO:0007669"/>
    <property type="project" value="UniProtKB-UniRule"/>
</dbReference>
<feature type="binding site" evidence="7">
    <location>
        <position position="41"/>
    </location>
    <ligand>
        <name>a divalent metal cation</name>
        <dbReference type="ChEBI" id="CHEBI:60240"/>
    </ligand>
</feature>
<feature type="domain" description="Survival protein SurE-like phosphatase/nucleotidase" evidence="8">
    <location>
        <begin position="5"/>
        <end position="198"/>
    </location>
</feature>
<dbReference type="Proteomes" id="UP000029861">
    <property type="component" value="Unassembled WGS sequence"/>
</dbReference>
<dbReference type="NCBIfam" id="NF001494">
    <property type="entry name" value="PRK00346.2-4"/>
    <property type="match status" value="1"/>
</dbReference>
<dbReference type="InterPro" id="IPR030048">
    <property type="entry name" value="SurE"/>
</dbReference>
<dbReference type="NCBIfam" id="TIGR00087">
    <property type="entry name" value="surE"/>
    <property type="match status" value="1"/>
</dbReference>
<dbReference type="STRING" id="50960.LS81_01820"/>
<sequence length="284" mass="31933">MNKTIFLTNDDGYFSQGLIALRNTLSDIARVVVVAPAHEKSACGHSLCVSKPLQLIELERDFYKLDDGSPTDCVYVGLCELFSAEKPDLLISGINIGANLGEDTTYSGTVAGAIEGALHGIQSIAISQFIDDKHGEDNKLVARDFTLALDTIKQLASDILHNRYLIGHRKLLNINIPAIPKDKCKGIQATQLGYRIYNSKAQDMQSPRGQKYHWIGLNPIQWQERNNIDNPYIKNNHYIYQDMQMPVVNDFEAVMNNYVSITPMQLDMTDYVCMQTLHSYCTKR</sequence>